<dbReference type="EMBL" id="UCZA01000051">
    <property type="protein sequence ID" value="SQP89447.1"/>
    <property type="molecule type" value="Genomic_DNA"/>
</dbReference>
<dbReference type="GO" id="GO:0006355">
    <property type="term" value="P:regulation of DNA-templated transcription"/>
    <property type="evidence" value="ECO:0007669"/>
    <property type="project" value="InterPro"/>
</dbReference>
<evidence type="ECO:0000313" key="1">
    <source>
        <dbReference type="EMBL" id="SQP89447.1"/>
    </source>
</evidence>
<evidence type="ECO:0000313" key="2">
    <source>
        <dbReference type="Proteomes" id="UP000250671"/>
    </source>
</evidence>
<gene>
    <name evidence="1" type="ORF">SAMEA3752557_05237</name>
</gene>
<sequence>MNAMAKIQARNVDDGLYELILQSSMKNERTLEGEIRFALQDYYRPVTPENDVPVLSRRERWQRETGARLLQLLDRVTADGLFPELGREQLTYTRHCVHVARLLGVTTGTLMDLTEGHLELPFPLADDIAGRFSASEEWLLTGEGSPFPVQRIGSNYRDFFMPDGQPDNNLVFELIRIGGGRHDGTLLCLRYSPEAPRNIAQGVVTEQFKLAAGMGETGHANLKAFLTFLKTDCAALALNAFSWTPDDANFDFWSVMGQHHPVYFQNAGRRTSARWLQQLLNGEDPGDWFAGWTSSPDEIRTTGKQAGTE</sequence>
<proteinExistence type="predicted"/>
<dbReference type="InterPro" id="IPR010985">
    <property type="entry name" value="Ribbon_hlx_hlx"/>
</dbReference>
<dbReference type="Proteomes" id="UP000250671">
    <property type="component" value="Unassembled WGS sequence"/>
</dbReference>
<dbReference type="AlphaFoldDB" id="A0A2X7FHC7"/>
<reference evidence="1 2" key="1">
    <citation type="submission" date="2018-06" db="EMBL/GenBank/DDBJ databases">
        <authorList>
            <consortium name="Pathogen Informatics"/>
            <person name="Doyle S."/>
        </authorList>
    </citation>
    <scope>NUCLEOTIDE SEQUENCE [LARGE SCALE GENOMIC DNA]</scope>
    <source>
        <strain evidence="1 2">VREC0535</strain>
    </source>
</reference>
<dbReference type="RefSeq" id="WP_244565244.1">
    <property type="nucleotide sequence ID" value="NZ_AP027710.1"/>
</dbReference>
<dbReference type="SUPFAM" id="SSF47598">
    <property type="entry name" value="Ribbon-helix-helix"/>
    <property type="match status" value="1"/>
</dbReference>
<name>A0A2X7FHC7_ECOLX</name>
<protein>
    <submittedName>
        <fullName evidence="1">Uncharacterized protein</fullName>
    </submittedName>
</protein>
<organism evidence="1 2">
    <name type="scientific">Escherichia coli</name>
    <dbReference type="NCBI Taxonomy" id="562"/>
    <lineage>
        <taxon>Bacteria</taxon>
        <taxon>Pseudomonadati</taxon>
        <taxon>Pseudomonadota</taxon>
        <taxon>Gammaproteobacteria</taxon>
        <taxon>Enterobacterales</taxon>
        <taxon>Enterobacteriaceae</taxon>
        <taxon>Escherichia</taxon>
    </lineage>
</organism>
<accession>A0A2X7FHC7</accession>